<dbReference type="PANTHER" id="PTHR10366">
    <property type="entry name" value="NAD DEPENDENT EPIMERASE/DEHYDRATASE"/>
    <property type="match status" value="1"/>
</dbReference>
<dbReference type="InterPro" id="IPR050425">
    <property type="entry name" value="NAD(P)_dehydrat-like"/>
</dbReference>
<comment type="similarity">
    <text evidence="2">Belongs to the NAD(P)-dependent epimerase/dehydratase family. Dihydroflavonol-4-reductase subfamily.</text>
</comment>
<keyword evidence="5" id="KW-1185">Reference proteome</keyword>
<dbReference type="STRING" id="1408157.A0A1J7IAV9"/>
<dbReference type="OrthoDB" id="2735536at2759"/>
<dbReference type="Proteomes" id="UP000182658">
    <property type="component" value="Unassembled WGS sequence"/>
</dbReference>
<dbReference type="AlphaFoldDB" id="A0A1J7IAV9"/>
<evidence type="ECO:0000313" key="5">
    <source>
        <dbReference type="Proteomes" id="UP000182658"/>
    </source>
</evidence>
<sequence>MAEHKTTIPKGSWILVTGATGYVASQVAKEFLERGYKVRGSVRDLKKASWLVDDVLKPYADRGDFELVHVPDLAAEHAFNDAVRGVSAIAHVASIVTFDPDPNKVVPQTVRGAVSILEAALREPSVREFVYTSSIVAATIPMPGNETHVDRDTWNDTAVQLAWAPPPYDASRGSIVYMASKTEAEKAVWQFVKERQPHFTVNSVCPSSIMGEPLHKSHIESTASWLKLLYDGRTERLVNFPASYNIDVKDVALLHVAAVIDPDVRNARLQAWADPFNWNDVLAIMRRLYPDHKFIDDLPGMSKMSLTTDFTQQLRLLKKWGGQDGWRTLEQTVEDNLRAIVAWE</sequence>
<evidence type="ECO:0000313" key="4">
    <source>
        <dbReference type="EMBL" id="OIW24597.1"/>
    </source>
</evidence>
<organism evidence="4 5">
    <name type="scientific">Coniochaeta ligniaria NRRL 30616</name>
    <dbReference type="NCBI Taxonomy" id="1408157"/>
    <lineage>
        <taxon>Eukaryota</taxon>
        <taxon>Fungi</taxon>
        <taxon>Dikarya</taxon>
        <taxon>Ascomycota</taxon>
        <taxon>Pezizomycotina</taxon>
        <taxon>Sordariomycetes</taxon>
        <taxon>Sordariomycetidae</taxon>
        <taxon>Coniochaetales</taxon>
        <taxon>Coniochaetaceae</taxon>
        <taxon>Coniochaeta</taxon>
    </lineage>
</organism>
<name>A0A1J7IAV9_9PEZI</name>
<dbReference type="Gene3D" id="3.40.50.720">
    <property type="entry name" value="NAD(P)-binding Rossmann-like Domain"/>
    <property type="match status" value="1"/>
</dbReference>
<gene>
    <name evidence="4" type="ORF">CONLIGDRAFT_584435</name>
</gene>
<dbReference type="InterPro" id="IPR001509">
    <property type="entry name" value="Epimerase_deHydtase"/>
</dbReference>
<dbReference type="FunFam" id="3.40.50.720:FF:000426">
    <property type="entry name" value="Aldehyde reductase 2"/>
    <property type="match status" value="1"/>
</dbReference>
<evidence type="ECO:0000259" key="3">
    <source>
        <dbReference type="Pfam" id="PF01370"/>
    </source>
</evidence>
<accession>A0A1J7IAV9</accession>
<dbReference type="PANTHER" id="PTHR10366:SF562">
    <property type="entry name" value="ALDEHYDE REDUCTASE II (AFU_ORTHOLOGUE AFUA_1G11360)"/>
    <property type="match status" value="1"/>
</dbReference>
<dbReference type="SUPFAM" id="SSF51735">
    <property type="entry name" value="NAD(P)-binding Rossmann-fold domains"/>
    <property type="match status" value="1"/>
</dbReference>
<evidence type="ECO:0000256" key="1">
    <source>
        <dbReference type="ARBA" id="ARBA00023002"/>
    </source>
</evidence>
<protein>
    <submittedName>
        <fullName evidence="4">NAD(P)-binding protein</fullName>
    </submittedName>
</protein>
<evidence type="ECO:0000256" key="2">
    <source>
        <dbReference type="ARBA" id="ARBA00023445"/>
    </source>
</evidence>
<dbReference type="GO" id="GO:0016616">
    <property type="term" value="F:oxidoreductase activity, acting on the CH-OH group of donors, NAD or NADP as acceptor"/>
    <property type="evidence" value="ECO:0007669"/>
    <property type="project" value="TreeGrafter"/>
</dbReference>
<dbReference type="InterPro" id="IPR036291">
    <property type="entry name" value="NAD(P)-bd_dom_sf"/>
</dbReference>
<dbReference type="EMBL" id="KV875103">
    <property type="protein sequence ID" value="OIW24597.1"/>
    <property type="molecule type" value="Genomic_DNA"/>
</dbReference>
<feature type="domain" description="NAD-dependent epimerase/dehydratase" evidence="3">
    <location>
        <begin position="14"/>
        <end position="147"/>
    </location>
</feature>
<reference evidence="4 5" key="1">
    <citation type="submission" date="2016-10" db="EMBL/GenBank/DDBJ databases">
        <title>Draft genome sequence of Coniochaeta ligniaria NRRL30616, a lignocellulolytic fungus for bioabatement of inhibitors in plant biomass hydrolysates.</title>
        <authorList>
            <consortium name="DOE Joint Genome Institute"/>
            <person name="Jimenez D.J."/>
            <person name="Hector R.E."/>
            <person name="Riley R."/>
            <person name="Sun H."/>
            <person name="Grigoriev I.V."/>
            <person name="Van Elsas J.D."/>
            <person name="Nichols N.N."/>
        </authorList>
    </citation>
    <scope>NUCLEOTIDE SEQUENCE [LARGE SCALE GENOMIC DNA]</scope>
    <source>
        <strain evidence="4 5">NRRL 30616</strain>
    </source>
</reference>
<dbReference type="Pfam" id="PF01370">
    <property type="entry name" value="Epimerase"/>
    <property type="match status" value="1"/>
</dbReference>
<keyword evidence="1" id="KW-0560">Oxidoreductase</keyword>
<dbReference type="InParanoid" id="A0A1J7IAV9"/>
<proteinExistence type="inferred from homology"/>